<dbReference type="AlphaFoldDB" id="A0ABD0LDV6"/>
<dbReference type="Proteomes" id="UP001519460">
    <property type="component" value="Unassembled WGS sequence"/>
</dbReference>
<dbReference type="Pfam" id="PF21787">
    <property type="entry name" value="TNP-like_RNaseH_N"/>
    <property type="match status" value="1"/>
</dbReference>
<evidence type="ECO:0000259" key="3">
    <source>
        <dbReference type="Pfam" id="PF21788"/>
    </source>
</evidence>
<dbReference type="EMBL" id="JACVVK020000057">
    <property type="protein sequence ID" value="KAK7497615.1"/>
    <property type="molecule type" value="Genomic_DNA"/>
</dbReference>
<dbReference type="InterPro" id="IPR048366">
    <property type="entry name" value="TNP-like_GBD"/>
</dbReference>
<evidence type="ECO:0000313" key="6">
    <source>
        <dbReference type="Proteomes" id="UP001519460"/>
    </source>
</evidence>
<keyword evidence="6" id="KW-1185">Reference proteome</keyword>
<gene>
    <name evidence="5" type="ORF">BaRGS_00011255</name>
</gene>
<reference evidence="5 6" key="1">
    <citation type="journal article" date="2023" name="Sci. Data">
        <title>Genome assembly of the Korean intertidal mud-creeper Batillaria attramentaria.</title>
        <authorList>
            <person name="Patra A.K."/>
            <person name="Ho P.T."/>
            <person name="Jun S."/>
            <person name="Lee S.J."/>
            <person name="Kim Y."/>
            <person name="Won Y.J."/>
        </authorList>
    </citation>
    <scope>NUCLEOTIDE SEQUENCE [LARGE SCALE GENOMIC DNA]</scope>
    <source>
        <strain evidence="5">Wonlab-2016</strain>
    </source>
</reference>
<evidence type="ECO:0000313" key="5">
    <source>
        <dbReference type="EMBL" id="KAK7497615.1"/>
    </source>
</evidence>
<feature type="domain" description="Transposable element P transposase-like RNase H C-terminal" evidence="4">
    <location>
        <begin position="536"/>
        <end position="564"/>
    </location>
</feature>
<feature type="domain" description="Transposable element P transposase-like GTP-binding insertion" evidence="3">
    <location>
        <begin position="357"/>
        <end position="470"/>
    </location>
</feature>
<sequence>MQKFTNTSQQNASAHATALAPTCHNSEKGGFLIMNFLCADETLDDGDRSNAVAPHGSPSSHHEQPQTSEASPCKAALKKNLESKRKSLKRVQGRLYRARKTIARKKLSRNCQKKSGMTAPRKEQVLNDLSHFLPQASCEFIASQLREIEKKKRGRRWSDKDKAIALSLFHASPKAYRILKAIFVLPSVSLLRKTIQKVQVHPGYNDRIFNALQMKISALPESSKLCSVVVDEMTIKEHVSYNEEKDQVEGLEDFGDERTQHVANHATVFILRGLIHNWKQPVGYFLTSGPIDSHKLHSLLLKCIDKAEEAGLKVKLVVADQGSNNRKMFDKCCKITETKPFFFHNGEKILALYDPPHLLKNVRNNLKKSAFMINGKQVSWTYIQQFYHFDQRNSVRMAPKLTDKHITLPPFSTLSVSMAAQVLSHSVAAGIATLAQLGTLPTEANETAAFIDRFDQLFNVFNSGNLTSEKPMGHAMAENSGHKEFLTETLEWLENVQSGRSLPCLTGWKMAIRTLLALWEDLHTNHQVRFLLTDRLNQDCLENLFSQIRGNKGHVDNPSAEQFRLFLRQVMVDNFLVHSTGSNCRDDSDKFLLTLTSLICNSDTVQDETEALDGMNLTDESPSTSSGTTLRVEISSETAASLVLDGDEDEDESEKAAEALLAMLDDSESKTAEETSLALSDCEDESMDLTVPHPADNASQASSTVRDSFDRGEAPAAVSESCLVSSSAAMSNYESHFFTQTVRGPSGHDCKVMAHSQHPPDADLLGLTLLPEPEPKDPTRLLAEKNVLGYIAGYIGRKLFPKLCIGCNDILKAPAPGNETDDLFILNKQYTQTQGAGLFVPSRGFREELQVLEAAYIRHIDGLLYCSGLKDQLTKILKEHLVRGVLVCPSKPSCELEARVIKLFINVRLHATLKDSNQSFSQKGFKRNKKLMKVNYL</sequence>
<protein>
    <recommendedName>
        <fullName evidence="7">Transposable element P transposase</fullName>
    </recommendedName>
</protein>
<evidence type="ECO:0000259" key="2">
    <source>
        <dbReference type="Pfam" id="PF21787"/>
    </source>
</evidence>
<evidence type="ECO:0000259" key="4">
    <source>
        <dbReference type="Pfam" id="PF21789"/>
    </source>
</evidence>
<evidence type="ECO:0000256" key="1">
    <source>
        <dbReference type="SAM" id="MobiDB-lite"/>
    </source>
</evidence>
<dbReference type="InterPro" id="IPR048365">
    <property type="entry name" value="TNP-like_RNaseH_N"/>
</dbReference>
<evidence type="ECO:0008006" key="7">
    <source>
        <dbReference type="Google" id="ProtNLM"/>
    </source>
</evidence>
<feature type="compositionally biased region" description="Polar residues" evidence="1">
    <location>
        <begin position="697"/>
        <end position="706"/>
    </location>
</feature>
<feature type="domain" description="Transposable element P transposase-like RNase H" evidence="2">
    <location>
        <begin position="201"/>
        <end position="330"/>
    </location>
</feature>
<dbReference type="Pfam" id="PF21788">
    <property type="entry name" value="TNP-like_GBD"/>
    <property type="match status" value="1"/>
</dbReference>
<feature type="region of interest" description="Disordered" evidence="1">
    <location>
        <begin position="48"/>
        <end position="74"/>
    </location>
</feature>
<accession>A0ABD0LDV6</accession>
<name>A0ABD0LDV6_9CAEN</name>
<proteinExistence type="predicted"/>
<feature type="region of interest" description="Disordered" evidence="1">
    <location>
        <begin position="687"/>
        <end position="711"/>
    </location>
</feature>
<dbReference type="InterPro" id="IPR048367">
    <property type="entry name" value="TNP-like_RNaseH_C"/>
</dbReference>
<dbReference type="Pfam" id="PF21789">
    <property type="entry name" value="TNP-like_RNaseH_C"/>
    <property type="match status" value="1"/>
</dbReference>
<comment type="caution">
    <text evidence="5">The sequence shown here is derived from an EMBL/GenBank/DDBJ whole genome shotgun (WGS) entry which is preliminary data.</text>
</comment>
<organism evidence="5 6">
    <name type="scientific">Batillaria attramentaria</name>
    <dbReference type="NCBI Taxonomy" id="370345"/>
    <lineage>
        <taxon>Eukaryota</taxon>
        <taxon>Metazoa</taxon>
        <taxon>Spiralia</taxon>
        <taxon>Lophotrochozoa</taxon>
        <taxon>Mollusca</taxon>
        <taxon>Gastropoda</taxon>
        <taxon>Caenogastropoda</taxon>
        <taxon>Sorbeoconcha</taxon>
        <taxon>Cerithioidea</taxon>
        <taxon>Batillariidae</taxon>
        <taxon>Batillaria</taxon>
    </lineage>
</organism>